<dbReference type="EMBL" id="JAAAWO010000002">
    <property type="protein sequence ID" value="NDW14732.1"/>
    <property type="molecule type" value="Genomic_DNA"/>
</dbReference>
<dbReference type="SUPFAM" id="SSF55729">
    <property type="entry name" value="Acyl-CoA N-acyltransferases (Nat)"/>
    <property type="match status" value="1"/>
</dbReference>
<dbReference type="InterPro" id="IPR007434">
    <property type="entry name" value="FemAB-like"/>
</dbReference>
<dbReference type="Gene3D" id="3.40.630.30">
    <property type="match status" value="1"/>
</dbReference>
<protein>
    <submittedName>
        <fullName evidence="1">GNAT family N-acetyltransferase</fullName>
    </submittedName>
</protein>
<comment type="caution">
    <text evidence="1">The sequence shown here is derived from an EMBL/GenBank/DDBJ whole genome shotgun (WGS) entry which is preliminary data.</text>
</comment>
<proteinExistence type="predicted"/>
<dbReference type="PANTHER" id="PTHR47017:SF1">
    <property type="entry name" value="ACYL-COA"/>
    <property type="match status" value="1"/>
</dbReference>
<dbReference type="AlphaFoldDB" id="A0A6N9TE33"/>
<dbReference type="RefSeq" id="WP_163105307.1">
    <property type="nucleotide sequence ID" value="NZ_JAAAWO010000002.1"/>
</dbReference>
<dbReference type="Pfam" id="PF04339">
    <property type="entry name" value="FemAB_like"/>
    <property type="match status" value="1"/>
</dbReference>
<dbReference type="Proteomes" id="UP000471381">
    <property type="component" value="Unassembled WGS sequence"/>
</dbReference>
<name>A0A6N9TE33_9ALTE</name>
<keyword evidence="1" id="KW-0808">Transferase</keyword>
<organism evidence="1 2">
    <name type="scientific">Alteromonas genovensis</name>
    <dbReference type="NCBI Taxonomy" id="471225"/>
    <lineage>
        <taxon>Bacteria</taxon>
        <taxon>Pseudomonadati</taxon>
        <taxon>Pseudomonadota</taxon>
        <taxon>Gammaproteobacteria</taxon>
        <taxon>Alteromonadales</taxon>
        <taxon>Alteromonadaceae</taxon>
        <taxon>Alteromonas/Salinimonas group</taxon>
        <taxon>Alteromonas</taxon>
    </lineage>
</organism>
<dbReference type="InterPro" id="IPR016181">
    <property type="entry name" value="Acyl_CoA_acyltransferase"/>
</dbReference>
<dbReference type="GO" id="GO:0016740">
    <property type="term" value="F:transferase activity"/>
    <property type="evidence" value="ECO:0007669"/>
    <property type="project" value="UniProtKB-KW"/>
</dbReference>
<evidence type="ECO:0000313" key="2">
    <source>
        <dbReference type="Proteomes" id="UP000471381"/>
    </source>
</evidence>
<reference evidence="1 2" key="1">
    <citation type="submission" date="2020-01" db="EMBL/GenBank/DDBJ databases">
        <title>Genomes of bacteria type strains.</title>
        <authorList>
            <person name="Chen J."/>
            <person name="Zhu S."/>
            <person name="Yang J."/>
        </authorList>
    </citation>
    <scope>NUCLEOTIDE SEQUENCE [LARGE SCALE GENOMIC DNA]</scope>
    <source>
        <strain evidence="1 2">LMG 24078</strain>
    </source>
</reference>
<sequence>MNEQVIIHDSIASISKAQWNSLAENAGPFLQFEFLHALETSKCCGEESGWRPFHVTVEHDGHIVMAIPGYLKTHSYGEYVFDHAWANAYHQHGIDYYPKWISAVPFTPVTGKRLLIKEGLTCSPALLAQIADTLSAQCQSRYKEHISSLHWLFVSDSENNLLTKEHHYLTRHSVQFQWHNYGYTHFDDFLNALTSRKRKSISKTRKKLTENGIQFSHYSGSDITPERLAFFVKCYQSTYLKRSGHLGYLNTAFFETLVSTMSERLLIVTAIEHGNPVASALFFHDESGLYGRYWGALKDIDSLHFACCYFEGIAFAINNKLTHFNPGTQGEHKILRGFEPIYCQSKHQLFEPAFHDAVANFLQQENEHIAHYFNQAQNALPFNQEFVPTLKTKSVIHPNDDT</sequence>
<keyword evidence="2" id="KW-1185">Reference proteome</keyword>
<evidence type="ECO:0000313" key="1">
    <source>
        <dbReference type="EMBL" id="NDW14732.1"/>
    </source>
</evidence>
<accession>A0A6N9TE33</accession>
<gene>
    <name evidence="1" type="ORF">GTQ48_04180</name>
</gene>
<dbReference type="PANTHER" id="PTHR47017">
    <property type="entry name" value="ACYL-COA"/>
    <property type="match status" value="1"/>
</dbReference>